<dbReference type="Proteomes" id="UP001431572">
    <property type="component" value="Chromosome 2"/>
</dbReference>
<evidence type="ECO:0000256" key="4">
    <source>
        <dbReference type="ARBA" id="ARBA00022840"/>
    </source>
</evidence>
<evidence type="ECO:0000313" key="12">
    <source>
        <dbReference type="Proteomes" id="UP001431572"/>
    </source>
</evidence>
<dbReference type="InterPro" id="IPR005479">
    <property type="entry name" value="CPAse_ATP-bd"/>
</dbReference>
<evidence type="ECO:0000313" key="10">
    <source>
        <dbReference type="EMBL" id="WJW68666.1"/>
    </source>
</evidence>
<dbReference type="Pfam" id="PF02785">
    <property type="entry name" value="Biotin_carb_C"/>
    <property type="match status" value="1"/>
</dbReference>
<evidence type="ECO:0000256" key="1">
    <source>
        <dbReference type="ARBA" id="ARBA00013263"/>
    </source>
</evidence>
<dbReference type="PROSITE" id="PS00866">
    <property type="entry name" value="CPSASE_1"/>
    <property type="match status" value="1"/>
</dbReference>
<dbReference type="SUPFAM" id="SSF51246">
    <property type="entry name" value="Rudiment single hybrid motif"/>
    <property type="match status" value="1"/>
</dbReference>
<dbReference type="InterPro" id="IPR050856">
    <property type="entry name" value="Biotin_carboxylase_complex"/>
</dbReference>
<dbReference type="EC" id="6.3.4.14" evidence="1"/>
<gene>
    <name evidence="9" type="ORF">HXX08_22990</name>
    <name evidence="10" type="ORF">OZ401_004282</name>
</gene>
<keyword evidence="4 6" id="KW-0067">ATP-binding</keyword>
<keyword evidence="5" id="KW-0092">Biotin</keyword>
<evidence type="ECO:0000256" key="2">
    <source>
        <dbReference type="ARBA" id="ARBA00022598"/>
    </source>
</evidence>
<protein>
    <recommendedName>
        <fullName evidence="1">biotin carboxylase</fullName>
        <ecNumber evidence="1">6.3.4.14</ecNumber>
    </recommendedName>
</protein>
<dbReference type="FunFam" id="3.30.1490.20:FF:000003">
    <property type="entry name" value="acetyl-CoA carboxylase isoform X1"/>
    <property type="match status" value="1"/>
</dbReference>
<dbReference type="EMBL" id="CP128400">
    <property type="protein sequence ID" value="WJW68666.1"/>
    <property type="molecule type" value="Genomic_DNA"/>
</dbReference>
<evidence type="ECO:0000256" key="6">
    <source>
        <dbReference type="PROSITE-ProRule" id="PRU00409"/>
    </source>
</evidence>
<dbReference type="InterPro" id="IPR016185">
    <property type="entry name" value="PreATP-grasp_dom_sf"/>
</dbReference>
<dbReference type="FunFam" id="3.40.50.20:FF:000010">
    <property type="entry name" value="Propionyl-CoA carboxylase subunit alpha"/>
    <property type="match status" value="1"/>
</dbReference>
<dbReference type="RefSeq" id="WP_341470571.1">
    <property type="nucleotide sequence ID" value="NZ_CP128400.1"/>
</dbReference>
<dbReference type="SUPFAM" id="SSF52440">
    <property type="entry name" value="PreATP-grasp domain"/>
    <property type="match status" value="1"/>
</dbReference>
<dbReference type="PANTHER" id="PTHR18866:SF33">
    <property type="entry name" value="METHYLCROTONOYL-COA CARBOXYLASE SUBUNIT ALPHA, MITOCHONDRIAL-RELATED"/>
    <property type="match status" value="1"/>
</dbReference>
<dbReference type="Gene3D" id="3.30.470.20">
    <property type="entry name" value="ATP-grasp fold, B domain"/>
    <property type="match status" value="1"/>
</dbReference>
<reference evidence="10" key="2">
    <citation type="journal article" date="2024" name="Nature">
        <title>Anoxygenic phototroph of the Chloroflexota uses a type I reaction centre.</title>
        <authorList>
            <person name="Tsuji J.M."/>
            <person name="Shaw N.A."/>
            <person name="Nagashima S."/>
            <person name="Venkiteswaran J.J."/>
            <person name="Schiff S.L."/>
            <person name="Watanabe T."/>
            <person name="Fukui M."/>
            <person name="Hanada S."/>
            <person name="Tank M."/>
            <person name="Neufeld J.D."/>
        </authorList>
    </citation>
    <scope>NUCLEOTIDE SEQUENCE</scope>
    <source>
        <strain evidence="10">L227-S17</strain>
    </source>
</reference>
<reference evidence="9 11" key="1">
    <citation type="submission" date="2020-06" db="EMBL/GenBank/DDBJ databases">
        <title>Anoxygenic phototrophic Chloroflexota member uses a Type I reaction center.</title>
        <authorList>
            <person name="Tsuji J.M."/>
            <person name="Shaw N.A."/>
            <person name="Nagashima S."/>
            <person name="Venkiteswaran J."/>
            <person name="Schiff S.L."/>
            <person name="Hanada S."/>
            <person name="Tank M."/>
            <person name="Neufeld J.D."/>
        </authorList>
    </citation>
    <scope>NUCLEOTIDE SEQUENCE [LARGE SCALE GENOMIC DNA]</scope>
    <source>
        <strain evidence="9">L227-S17</strain>
    </source>
</reference>
<keyword evidence="12" id="KW-1185">Reference proteome</keyword>
<dbReference type="Proteomes" id="UP000521676">
    <property type="component" value="Unassembled WGS sequence"/>
</dbReference>
<dbReference type="PROSITE" id="PS50979">
    <property type="entry name" value="BC"/>
    <property type="match status" value="1"/>
</dbReference>
<dbReference type="Pfam" id="PF02786">
    <property type="entry name" value="CPSase_L_D2"/>
    <property type="match status" value="1"/>
</dbReference>
<evidence type="ECO:0000256" key="3">
    <source>
        <dbReference type="ARBA" id="ARBA00022741"/>
    </source>
</evidence>
<name>A0A8T7M9E1_9CHLR</name>
<keyword evidence="3 6" id="KW-0547">Nucleotide-binding</keyword>
<accession>A0A8T7M9E1</accession>
<evidence type="ECO:0000259" key="8">
    <source>
        <dbReference type="PROSITE" id="PS50979"/>
    </source>
</evidence>
<dbReference type="SMART" id="SM00878">
    <property type="entry name" value="Biotin_carb_C"/>
    <property type="match status" value="1"/>
</dbReference>
<dbReference type="SUPFAM" id="SSF56059">
    <property type="entry name" value="Glutathione synthetase ATP-binding domain-like"/>
    <property type="match status" value="1"/>
</dbReference>
<evidence type="ECO:0000313" key="9">
    <source>
        <dbReference type="EMBL" id="NWJ48735.1"/>
    </source>
</evidence>
<dbReference type="PROSITE" id="PS00867">
    <property type="entry name" value="CPSASE_2"/>
    <property type="match status" value="1"/>
</dbReference>
<feature type="domain" description="Biotin carboxylation" evidence="8">
    <location>
        <begin position="1"/>
        <end position="445"/>
    </location>
</feature>
<feature type="domain" description="ATP-grasp" evidence="7">
    <location>
        <begin position="120"/>
        <end position="319"/>
    </location>
</feature>
<proteinExistence type="predicted"/>
<dbReference type="InterPro" id="IPR005482">
    <property type="entry name" value="Biotin_COase_C"/>
</dbReference>
<dbReference type="GO" id="GO:0005524">
    <property type="term" value="F:ATP binding"/>
    <property type="evidence" value="ECO:0007669"/>
    <property type="project" value="UniProtKB-UniRule"/>
</dbReference>
<dbReference type="Pfam" id="PF00289">
    <property type="entry name" value="Biotin_carb_N"/>
    <property type="match status" value="1"/>
</dbReference>
<dbReference type="InterPro" id="IPR011764">
    <property type="entry name" value="Biotin_carboxylation_dom"/>
</dbReference>
<dbReference type="InterPro" id="IPR005481">
    <property type="entry name" value="BC-like_N"/>
</dbReference>
<dbReference type="GO" id="GO:0004075">
    <property type="term" value="F:biotin carboxylase activity"/>
    <property type="evidence" value="ECO:0007669"/>
    <property type="project" value="UniProtKB-EC"/>
</dbReference>
<evidence type="ECO:0000259" key="7">
    <source>
        <dbReference type="PROSITE" id="PS50975"/>
    </source>
</evidence>
<dbReference type="AlphaFoldDB" id="A0A8T7M9E1"/>
<dbReference type="EMBL" id="JACATZ010000003">
    <property type="protein sequence ID" value="NWJ48735.1"/>
    <property type="molecule type" value="Genomic_DNA"/>
</dbReference>
<evidence type="ECO:0000256" key="5">
    <source>
        <dbReference type="ARBA" id="ARBA00023267"/>
    </source>
</evidence>
<dbReference type="InterPro" id="IPR011761">
    <property type="entry name" value="ATP-grasp"/>
</dbReference>
<sequence>MFNRILIANRGEIARRIIRTCKRMGIETVAVHSDADMMLPFVNEATYAILIGLAPAHASYLNMEIILEVAQQAECEAIHPGYGFLAENPMFADRCQELGMVFIGPSPEAMAAMGEKVAARELMRKAGVPVAPGTSEPISDIELAVALAEEIGYPVLVKPSAGGGGIGMTIANNADKLRQGIKTAQSRAQRAFGDDSVFIERYVPGARHVEVQVLFDAHGQGVHLYERECSVQRRYQKVIEETPSPALVNNPELRQRMTQAALQAAAAVGYRNAGTVEFILGENGEFYFLEMNTRLQVEHPVTEMTLGLDLVELQLRVAAGEPLPLKQAEFAPKGHAIEFRIYAEDPVSFLPQPGTISLYQPPELSEFVRLDSGYGKGDAITPHYDPLIAKLVVWGENRAEALERSRVALSQFQIEGLKTNLPLHLRLLDDPAFVSGNYNTGLLKA</sequence>
<dbReference type="SMART" id="SM01209">
    <property type="entry name" value="GARS_A"/>
    <property type="match status" value="1"/>
</dbReference>
<keyword evidence="2" id="KW-0436">Ligase</keyword>
<dbReference type="GO" id="GO:0046872">
    <property type="term" value="F:metal ion binding"/>
    <property type="evidence" value="ECO:0007669"/>
    <property type="project" value="InterPro"/>
</dbReference>
<dbReference type="PANTHER" id="PTHR18866">
    <property type="entry name" value="CARBOXYLASE:PYRUVATE/ACETYL-COA/PROPIONYL-COA CARBOXYLASE"/>
    <property type="match status" value="1"/>
</dbReference>
<dbReference type="PROSITE" id="PS50975">
    <property type="entry name" value="ATP_GRASP"/>
    <property type="match status" value="1"/>
</dbReference>
<dbReference type="InterPro" id="IPR011054">
    <property type="entry name" value="Rudment_hybrid_motif"/>
</dbReference>
<evidence type="ECO:0000313" key="11">
    <source>
        <dbReference type="Proteomes" id="UP000521676"/>
    </source>
</evidence>
<organism evidence="9 11">
    <name type="scientific">Candidatus Chlorohelix allophototropha</name>
    <dbReference type="NCBI Taxonomy" id="3003348"/>
    <lineage>
        <taxon>Bacteria</taxon>
        <taxon>Bacillati</taxon>
        <taxon>Chloroflexota</taxon>
        <taxon>Chloroflexia</taxon>
        <taxon>Candidatus Chloroheliales</taxon>
        <taxon>Candidatus Chloroheliaceae</taxon>
        <taxon>Candidatus Chlorohelix</taxon>
    </lineage>
</organism>